<dbReference type="GO" id="GO:0016298">
    <property type="term" value="F:lipase activity"/>
    <property type="evidence" value="ECO:0007669"/>
    <property type="project" value="TreeGrafter"/>
</dbReference>
<protein>
    <submittedName>
        <fullName evidence="3">Lipase</fullName>
    </submittedName>
</protein>
<dbReference type="PANTHER" id="PTHR32015:SF1">
    <property type="entry name" value="LIPASE"/>
    <property type="match status" value="1"/>
</dbReference>
<dbReference type="Pfam" id="PF01674">
    <property type="entry name" value="Lipase_2"/>
    <property type="match status" value="1"/>
</dbReference>
<reference evidence="3" key="2">
    <citation type="submission" date="2020-10" db="UniProtKB">
        <authorList>
            <consortium name="WormBaseParasite"/>
        </authorList>
    </citation>
    <scope>IDENTIFICATION</scope>
</reference>
<organism evidence="2 3">
    <name type="scientific">Panagrellus redivivus</name>
    <name type="common">Microworm</name>
    <dbReference type="NCBI Taxonomy" id="6233"/>
    <lineage>
        <taxon>Eukaryota</taxon>
        <taxon>Metazoa</taxon>
        <taxon>Ecdysozoa</taxon>
        <taxon>Nematoda</taxon>
        <taxon>Chromadorea</taxon>
        <taxon>Rhabditida</taxon>
        <taxon>Tylenchina</taxon>
        <taxon>Panagrolaimomorpha</taxon>
        <taxon>Panagrolaimoidea</taxon>
        <taxon>Panagrolaimidae</taxon>
        <taxon>Panagrellus</taxon>
    </lineage>
</organism>
<dbReference type="GO" id="GO:0016042">
    <property type="term" value="P:lipid catabolic process"/>
    <property type="evidence" value="ECO:0007669"/>
    <property type="project" value="InterPro"/>
</dbReference>
<dbReference type="Gene3D" id="3.40.50.1820">
    <property type="entry name" value="alpha/beta hydrolase"/>
    <property type="match status" value="1"/>
</dbReference>
<feature type="signal peptide" evidence="1">
    <location>
        <begin position="1"/>
        <end position="20"/>
    </location>
</feature>
<dbReference type="PANTHER" id="PTHR32015">
    <property type="entry name" value="FASTING INDUCED LIPASE"/>
    <property type="match status" value="1"/>
</dbReference>
<keyword evidence="1" id="KW-0732">Signal</keyword>
<sequence length="323" mass="34837">MGGKLLVFSVACFLFSVVCADVNGPLTADFQTWLNNNNYKPFNYARTDLGTKGSFGGRKSADERIRNQPIVFIHGNADTALTTGANSTGWEASIAYFLDNSYSPAELYATTWGEGTAFPASENAHDCDTVIRIRKFLEAVIAYTNAPKIDVITHSMGVTIARKAIKGGQLTTPTKTCNLGASLTNKVDTFVGISGANYGLCKCQGVNEDLKETCNGINGFWPGNSCGFNVLDCGTVTASCEVPAYSSFLTDLNSDPNKEGVYIYSMYSTVDEVIMYGGNVWGRPTPVIPGGAGNKIYSTYSHYETKSLTAGDQYNMVVNHVMF</sequence>
<proteinExistence type="predicted"/>
<dbReference type="InterPro" id="IPR002918">
    <property type="entry name" value="Lipase_EstA/Esterase_EstB"/>
</dbReference>
<dbReference type="FunFam" id="3.40.50.1820:FF:000191">
    <property type="entry name" value="LIPaSe related"/>
    <property type="match status" value="1"/>
</dbReference>
<evidence type="ECO:0000256" key="1">
    <source>
        <dbReference type="SAM" id="SignalP"/>
    </source>
</evidence>
<dbReference type="WBParaSite" id="Pan_g21326.t1">
    <property type="protein sequence ID" value="Pan_g21326.t1"/>
    <property type="gene ID" value="Pan_g21326"/>
</dbReference>
<reference evidence="2" key="1">
    <citation type="journal article" date="2013" name="Genetics">
        <title>The draft genome and transcriptome of Panagrellus redivivus are shaped by the harsh demands of a free-living lifestyle.</title>
        <authorList>
            <person name="Srinivasan J."/>
            <person name="Dillman A.R."/>
            <person name="Macchietto M.G."/>
            <person name="Heikkinen L."/>
            <person name="Lakso M."/>
            <person name="Fracchia K.M."/>
            <person name="Antoshechkin I."/>
            <person name="Mortazavi A."/>
            <person name="Wong G."/>
            <person name="Sternberg P.W."/>
        </authorList>
    </citation>
    <scope>NUCLEOTIDE SEQUENCE [LARGE SCALE GENOMIC DNA]</scope>
    <source>
        <strain evidence="2">MT8872</strain>
    </source>
</reference>
<keyword evidence="2" id="KW-1185">Reference proteome</keyword>
<evidence type="ECO:0000313" key="3">
    <source>
        <dbReference type="WBParaSite" id="Pan_g21326.t1"/>
    </source>
</evidence>
<feature type="chain" id="PRO_5028980000" evidence="1">
    <location>
        <begin position="21"/>
        <end position="323"/>
    </location>
</feature>
<dbReference type="InterPro" id="IPR029058">
    <property type="entry name" value="AB_hydrolase_fold"/>
</dbReference>
<evidence type="ECO:0000313" key="2">
    <source>
        <dbReference type="Proteomes" id="UP000492821"/>
    </source>
</evidence>
<dbReference type="SUPFAM" id="SSF53474">
    <property type="entry name" value="alpha/beta-Hydrolases"/>
    <property type="match status" value="1"/>
</dbReference>
<accession>A0A7E4VI89</accession>
<name>A0A7E4VI89_PANRE</name>
<dbReference type="Proteomes" id="UP000492821">
    <property type="component" value="Unassembled WGS sequence"/>
</dbReference>
<dbReference type="AlphaFoldDB" id="A0A7E4VI89"/>